<accession>A0AAE4TQP8</accession>
<proteinExistence type="predicted"/>
<evidence type="ECO:0000313" key="1">
    <source>
        <dbReference type="EMBL" id="MDV5393263.1"/>
    </source>
</evidence>
<sequence length="90" mass="10305">MIELSAEQRQLAKIIHEYVCPFPLTELGDAQVLQSCYDYMDAFKMIIDSSSDVQMRSICQQYSGFLRFAKLMEQLAQGIENGVIEVPKDH</sequence>
<organism evidence="1 2">
    <name type="scientific">Shewanella xiamenensis</name>
    <dbReference type="NCBI Taxonomy" id="332186"/>
    <lineage>
        <taxon>Bacteria</taxon>
        <taxon>Pseudomonadati</taxon>
        <taxon>Pseudomonadota</taxon>
        <taxon>Gammaproteobacteria</taxon>
        <taxon>Alteromonadales</taxon>
        <taxon>Shewanellaceae</taxon>
        <taxon>Shewanella</taxon>
    </lineage>
</organism>
<gene>
    <name evidence="1" type="ORF">QM089_24055</name>
</gene>
<protein>
    <submittedName>
        <fullName evidence="1">Arylsulfatase regulator</fullName>
    </submittedName>
</protein>
<dbReference type="RefSeq" id="WP_014611562.1">
    <property type="nucleotide sequence ID" value="NZ_CP091834.1"/>
</dbReference>
<reference evidence="1" key="1">
    <citation type="submission" date="2023-05" db="EMBL/GenBank/DDBJ databases">
        <title>Colonisation of extended spectrum b-lactamase- and carbapenemase-producing bacteria on hospital surfaces from low- and middle-income countries.</title>
        <authorList>
            <person name="Nieto-Rosado M."/>
            <person name="Sands K."/>
            <person name="Iregbu K."/>
            <person name="Zahra R."/>
            <person name="Mazarati J.B."/>
            <person name="Mehtar S."/>
            <person name="Barnards-Group B."/>
            <person name="Walsh T.R."/>
        </authorList>
    </citation>
    <scope>NUCLEOTIDE SEQUENCE</scope>
    <source>
        <strain evidence="1">PP-E493</strain>
    </source>
</reference>
<evidence type="ECO:0000313" key="2">
    <source>
        <dbReference type="Proteomes" id="UP001187859"/>
    </source>
</evidence>
<dbReference type="EMBL" id="JASGOQ010000003">
    <property type="protein sequence ID" value="MDV5393263.1"/>
    <property type="molecule type" value="Genomic_DNA"/>
</dbReference>
<name>A0AAE4TQP8_9GAMM</name>
<dbReference type="Proteomes" id="UP001187859">
    <property type="component" value="Unassembled WGS sequence"/>
</dbReference>
<dbReference type="AlphaFoldDB" id="A0AAE4TQP8"/>
<comment type="caution">
    <text evidence="1">The sequence shown here is derived from an EMBL/GenBank/DDBJ whole genome shotgun (WGS) entry which is preliminary data.</text>
</comment>